<evidence type="ECO:0000256" key="1">
    <source>
        <dbReference type="ARBA" id="ARBA00004127"/>
    </source>
</evidence>
<feature type="transmembrane region" description="Helical" evidence="5">
    <location>
        <begin position="429"/>
        <end position="450"/>
    </location>
</feature>
<feature type="transmembrane region" description="Helical" evidence="5">
    <location>
        <begin position="49"/>
        <end position="71"/>
    </location>
</feature>
<dbReference type="AlphaFoldDB" id="A0A316HGA7"/>
<feature type="transmembrane region" description="Helical" evidence="5">
    <location>
        <begin position="346"/>
        <end position="367"/>
    </location>
</feature>
<comment type="subcellular location">
    <subcellularLocation>
        <location evidence="5">Cell membrane</location>
        <topology evidence="5">Multi-pass membrane protein</topology>
    </subcellularLocation>
    <subcellularLocation>
        <location evidence="1">Endomembrane system</location>
        <topology evidence="1">Multi-pass membrane protein</topology>
    </subcellularLocation>
    <subcellularLocation>
        <location evidence="6">Membrane</location>
        <topology evidence="6">Multi-pass membrane protein</topology>
    </subcellularLocation>
</comment>
<comment type="subunit">
    <text evidence="5">NDH-1 is composed of 14 different subunits. Subunits NuoA, H, J, K, L, M, N constitute the membrane sector of the complex.</text>
</comment>
<evidence type="ECO:0000256" key="3">
    <source>
        <dbReference type="ARBA" id="ARBA00022989"/>
    </source>
</evidence>
<dbReference type="PANTHER" id="PTHR22773">
    <property type="entry name" value="NADH DEHYDROGENASE"/>
    <property type="match status" value="1"/>
</dbReference>
<feature type="transmembrane region" description="Helical" evidence="5">
    <location>
        <begin position="220"/>
        <end position="245"/>
    </location>
</feature>
<dbReference type="GO" id="GO:0050136">
    <property type="term" value="F:NADH dehydrogenase (quinone) (non-electrogenic) activity"/>
    <property type="evidence" value="ECO:0007669"/>
    <property type="project" value="UniProtKB-UniRule"/>
</dbReference>
<keyword evidence="2 5" id="KW-0812">Transmembrane</keyword>
<feature type="transmembrane region" description="Helical" evidence="5">
    <location>
        <begin position="26"/>
        <end position="42"/>
    </location>
</feature>
<dbReference type="InterPro" id="IPR010096">
    <property type="entry name" value="NADH-Q_OxRdtase_suN/2"/>
</dbReference>
<dbReference type="GO" id="GO:0048038">
    <property type="term" value="F:quinone binding"/>
    <property type="evidence" value="ECO:0007669"/>
    <property type="project" value="UniProtKB-KW"/>
</dbReference>
<feature type="transmembrane region" description="Helical" evidence="5">
    <location>
        <begin position="176"/>
        <end position="200"/>
    </location>
</feature>
<keyword evidence="5" id="KW-1278">Translocase</keyword>
<comment type="catalytic activity">
    <reaction evidence="5">
        <text>a quinone + NADH + 5 H(+)(in) = a quinol + NAD(+) + 4 H(+)(out)</text>
        <dbReference type="Rhea" id="RHEA:57888"/>
        <dbReference type="ChEBI" id="CHEBI:15378"/>
        <dbReference type="ChEBI" id="CHEBI:24646"/>
        <dbReference type="ChEBI" id="CHEBI:57540"/>
        <dbReference type="ChEBI" id="CHEBI:57945"/>
        <dbReference type="ChEBI" id="CHEBI:132124"/>
    </reaction>
</comment>
<dbReference type="GO" id="GO:0012505">
    <property type="term" value="C:endomembrane system"/>
    <property type="evidence" value="ECO:0007669"/>
    <property type="project" value="UniProtKB-SubCell"/>
</dbReference>
<dbReference type="GO" id="GO:0005886">
    <property type="term" value="C:plasma membrane"/>
    <property type="evidence" value="ECO:0007669"/>
    <property type="project" value="UniProtKB-SubCell"/>
</dbReference>
<proteinExistence type="inferred from homology"/>
<evidence type="ECO:0000313" key="8">
    <source>
        <dbReference type="EMBL" id="PWK80259.1"/>
    </source>
</evidence>
<comment type="function">
    <text evidence="5">NDH-1 shuttles electrons from NADH, via FMN and iron-sulfur (Fe-S) centers, to quinones in the respiratory chain. The immediate electron acceptor for the enzyme in this species is believed to be a menaquinone. Couples the redox reaction to proton translocation (for every two electrons transferred, four hydrogen ions are translocated across the cytoplasmic membrane), and thus conserves the redox energy in a proton gradient.</text>
</comment>
<dbReference type="HAMAP" id="MF_00445">
    <property type="entry name" value="NDH1_NuoN_1"/>
    <property type="match status" value="1"/>
</dbReference>
<feature type="transmembrane region" description="Helical" evidence="5">
    <location>
        <begin position="319"/>
        <end position="340"/>
    </location>
</feature>
<keyword evidence="5" id="KW-0520">NAD</keyword>
<accession>A0A316HGA7</accession>
<feature type="transmembrane region" description="Helical" evidence="5">
    <location>
        <begin position="471"/>
        <end position="491"/>
    </location>
</feature>
<keyword evidence="5" id="KW-1003">Cell membrane</keyword>
<feature type="transmembrane region" description="Helical" evidence="5">
    <location>
        <begin position="388"/>
        <end position="409"/>
    </location>
</feature>
<evidence type="ECO:0000256" key="2">
    <source>
        <dbReference type="ARBA" id="ARBA00022692"/>
    </source>
</evidence>
<evidence type="ECO:0000313" key="9">
    <source>
        <dbReference type="Proteomes" id="UP000245678"/>
    </source>
</evidence>
<feature type="domain" description="NADH:quinone oxidoreductase/Mrp antiporter transmembrane" evidence="7">
    <location>
        <begin position="141"/>
        <end position="433"/>
    </location>
</feature>
<feature type="transmembrane region" description="Helical" evidence="5">
    <location>
        <begin position="91"/>
        <end position="110"/>
    </location>
</feature>
<dbReference type="EC" id="7.1.1.-" evidence="5"/>
<comment type="caution">
    <text evidence="8">The sequence shown here is derived from an EMBL/GenBank/DDBJ whole genome shotgun (WGS) entry which is preliminary data.</text>
</comment>
<comment type="similarity">
    <text evidence="5">Belongs to the complex I subunit 2 family.</text>
</comment>
<keyword evidence="4 5" id="KW-0472">Membrane</keyword>
<sequence length="499" mass="54078">MHDLLPHIPAQLNNVFGSIPYFMPEIYLTVLFLAVLIADLAVGRRSVEFCKILACGGLLVVILKDIGQLSVVQGTSYALFSNMLLLSRASVHIKLITDVLSFVLLLYFTWDDKLKAHIKGLSDLYTISIASVLGLHLMVMAINLLSVYLAIEMVSLASYLMVAYRSETALSSEAGLKYVLFGAASSAIMLYGISLLYGFSGSLDLLLDNSILQLSRVNEASASVALLLLLIGIGFKLSFVPLHFWVPDVYEGAPTPVTAYLSTVPKIAAFGLLINILPPFLSANTWKGVNIGQVLSAVGIITMVAGNFAAVLQNNVKRMLAYSSIGHTGFALMAIVTFSNQGLSALIYYLAVYALANIGALALASYFSNVVKAESVEGYTGLGLKYPLASVCFVIILISLTGIPVTAGFTGKLFVFSAVYSVYQQTHSVWMLALMITGALTTVVSLFYYLKIPLYLFLKRTENAEVAEQKSYNLLVLAIIIVFLLVLLGIFPDLLIKHL</sequence>
<dbReference type="Proteomes" id="UP000245678">
    <property type="component" value="Unassembled WGS sequence"/>
</dbReference>
<keyword evidence="5" id="KW-0874">Quinone</keyword>
<evidence type="ECO:0000256" key="5">
    <source>
        <dbReference type="HAMAP-Rule" id="MF_00445"/>
    </source>
</evidence>
<gene>
    <name evidence="5" type="primary">nuoN</name>
    <name evidence="8" type="ORF">LX99_00723</name>
</gene>
<dbReference type="Pfam" id="PF00361">
    <property type="entry name" value="Proton_antipo_M"/>
    <property type="match status" value="1"/>
</dbReference>
<reference evidence="8 9" key="1">
    <citation type="submission" date="2018-05" db="EMBL/GenBank/DDBJ databases">
        <title>Genomic Encyclopedia of Archaeal and Bacterial Type Strains, Phase II (KMG-II): from individual species to whole genera.</title>
        <authorList>
            <person name="Goeker M."/>
        </authorList>
    </citation>
    <scope>NUCLEOTIDE SEQUENCE [LARGE SCALE GENOMIC DNA]</scope>
    <source>
        <strain evidence="8 9">DSM 19975</strain>
    </source>
</reference>
<dbReference type="RefSeq" id="WP_109606444.1">
    <property type="nucleotide sequence ID" value="NZ_QGHA01000001.1"/>
</dbReference>
<dbReference type="EMBL" id="QGHA01000001">
    <property type="protein sequence ID" value="PWK80259.1"/>
    <property type="molecule type" value="Genomic_DNA"/>
</dbReference>
<evidence type="ECO:0000259" key="7">
    <source>
        <dbReference type="Pfam" id="PF00361"/>
    </source>
</evidence>
<keyword evidence="9" id="KW-1185">Reference proteome</keyword>
<feature type="transmembrane region" description="Helical" evidence="5">
    <location>
        <begin position="289"/>
        <end position="312"/>
    </location>
</feature>
<evidence type="ECO:0000256" key="6">
    <source>
        <dbReference type="RuleBase" id="RU000320"/>
    </source>
</evidence>
<protein>
    <recommendedName>
        <fullName evidence="5">NADH-quinone oxidoreductase subunit N</fullName>
        <ecNumber evidence="5">7.1.1.-</ecNumber>
    </recommendedName>
    <alternativeName>
        <fullName evidence="5">NADH dehydrogenase I subunit N</fullName>
    </alternativeName>
    <alternativeName>
        <fullName evidence="5">NDH-1 subunit N</fullName>
    </alternativeName>
</protein>
<evidence type="ECO:0000256" key="4">
    <source>
        <dbReference type="ARBA" id="ARBA00023136"/>
    </source>
</evidence>
<name>A0A316HGA7_9SPHI</name>
<dbReference type="GO" id="GO:0042773">
    <property type="term" value="P:ATP synthesis coupled electron transport"/>
    <property type="evidence" value="ECO:0007669"/>
    <property type="project" value="InterPro"/>
</dbReference>
<dbReference type="NCBIfam" id="TIGR01770">
    <property type="entry name" value="NDH_I_N"/>
    <property type="match status" value="1"/>
</dbReference>
<dbReference type="GO" id="GO:0008137">
    <property type="term" value="F:NADH dehydrogenase (ubiquinone) activity"/>
    <property type="evidence" value="ECO:0007669"/>
    <property type="project" value="InterPro"/>
</dbReference>
<keyword evidence="5" id="KW-0813">Transport</keyword>
<organism evidence="8 9">
    <name type="scientific">Mucilaginibacter oryzae</name>
    <dbReference type="NCBI Taxonomy" id="468058"/>
    <lineage>
        <taxon>Bacteria</taxon>
        <taxon>Pseudomonadati</taxon>
        <taxon>Bacteroidota</taxon>
        <taxon>Sphingobacteriia</taxon>
        <taxon>Sphingobacteriales</taxon>
        <taxon>Sphingobacteriaceae</taxon>
        <taxon>Mucilaginibacter</taxon>
    </lineage>
</organism>
<dbReference type="InterPro" id="IPR001750">
    <property type="entry name" value="ND/Mrp_TM"/>
</dbReference>
<keyword evidence="3 5" id="KW-1133">Transmembrane helix</keyword>